<dbReference type="EC" id="1.14.13.196" evidence="4"/>
<evidence type="ECO:0000313" key="12">
    <source>
        <dbReference type="Proteomes" id="UP000001471"/>
    </source>
</evidence>
<dbReference type="GO" id="GO:0006879">
    <property type="term" value="P:intracellular iron ion homeostasis"/>
    <property type="evidence" value="ECO:0007669"/>
    <property type="project" value="TreeGrafter"/>
</dbReference>
<organism evidence="11 12">
    <name type="scientific">Pyrenophora tritici-repentis (strain Pt-1C-BFP)</name>
    <name type="common">Wheat tan spot fungus</name>
    <name type="synonym">Drechslera tritici-repentis</name>
    <dbReference type="NCBI Taxonomy" id="426418"/>
    <lineage>
        <taxon>Eukaryota</taxon>
        <taxon>Fungi</taxon>
        <taxon>Dikarya</taxon>
        <taxon>Ascomycota</taxon>
        <taxon>Pezizomycotina</taxon>
        <taxon>Dothideomycetes</taxon>
        <taxon>Pleosporomycetidae</taxon>
        <taxon>Pleosporales</taxon>
        <taxon>Pleosporineae</taxon>
        <taxon>Pleosporaceae</taxon>
        <taxon>Pyrenophora</taxon>
    </lineage>
</organism>
<proteinExistence type="inferred from homology"/>
<dbReference type="PRINTS" id="PR00368">
    <property type="entry name" value="FADPNR"/>
</dbReference>
<dbReference type="GO" id="GO:0004497">
    <property type="term" value="F:monooxygenase activity"/>
    <property type="evidence" value="ECO:0007669"/>
    <property type="project" value="UniProtKB-KW"/>
</dbReference>
<protein>
    <recommendedName>
        <fullName evidence="4">L-ornithine N(5)-monooxygenase [NAD(P)H]</fullName>
        <ecNumber evidence="4">1.14.13.196</ecNumber>
    </recommendedName>
</protein>
<dbReference type="InterPro" id="IPR036188">
    <property type="entry name" value="FAD/NAD-bd_sf"/>
</dbReference>
<comment type="cofactor">
    <cofactor evidence="1">
        <name>FAD</name>
        <dbReference type="ChEBI" id="CHEBI:57692"/>
    </cofactor>
</comment>
<evidence type="ECO:0000256" key="5">
    <source>
        <dbReference type="ARBA" id="ARBA00022630"/>
    </source>
</evidence>
<dbReference type="InParanoid" id="B2WP48"/>
<accession>B2WP48</accession>
<dbReference type="STRING" id="426418.B2WP48"/>
<evidence type="ECO:0000256" key="3">
    <source>
        <dbReference type="ARBA" id="ARBA00007588"/>
    </source>
</evidence>
<evidence type="ECO:0000256" key="8">
    <source>
        <dbReference type="ARBA" id="ARBA00023002"/>
    </source>
</evidence>
<dbReference type="eggNOG" id="KOG1399">
    <property type="taxonomic scope" value="Eukaryota"/>
</dbReference>
<evidence type="ECO:0000256" key="2">
    <source>
        <dbReference type="ARBA" id="ARBA00004924"/>
    </source>
</evidence>
<keyword evidence="6" id="KW-0274">FAD</keyword>
<dbReference type="OMA" id="FYIRESF"/>
<evidence type="ECO:0000256" key="9">
    <source>
        <dbReference type="ARBA" id="ARBA00047598"/>
    </source>
</evidence>
<keyword evidence="5" id="KW-0285">Flavoprotein</keyword>
<dbReference type="PANTHER" id="PTHR42802">
    <property type="entry name" value="MONOOXYGENASE"/>
    <property type="match status" value="1"/>
</dbReference>
<keyword evidence="11" id="KW-0503">Monooxygenase</keyword>
<dbReference type="Pfam" id="PF13434">
    <property type="entry name" value="Lys_Orn_oxgnase"/>
    <property type="match status" value="1"/>
</dbReference>
<dbReference type="EMBL" id="DS231633">
    <property type="protein sequence ID" value="EDU44808.1"/>
    <property type="molecule type" value="Genomic_DNA"/>
</dbReference>
<dbReference type="HOGENOM" id="CLU_020931_2_0_1"/>
<dbReference type="SUPFAM" id="SSF51905">
    <property type="entry name" value="FAD/NAD(P)-binding domain"/>
    <property type="match status" value="1"/>
</dbReference>
<evidence type="ECO:0000256" key="6">
    <source>
        <dbReference type="ARBA" id="ARBA00022827"/>
    </source>
</evidence>
<dbReference type="InterPro" id="IPR025700">
    <property type="entry name" value="Lys/Orn_oxygenase"/>
</dbReference>
<evidence type="ECO:0000256" key="7">
    <source>
        <dbReference type="ARBA" id="ARBA00022857"/>
    </source>
</evidence>
<evidence type="ECO:0000256" key="10">
    <source>
        <dbReference type="ARBA" id="ARBA00049248"/>
    </source>
</evidence>
<evidence type="ECO:0000256" key="1">
    <source>
        <dbReference type="ARBA" id="ARBA00001974"/>
    </source>
</evidence>
<comment type="catalytic activity">
    <reaction evidence="10">
        <text>L-ornithine + NADH + O2 = N(5)-hydroxy-L-ornithine + NAD(+) + H2O</text>
        <dbReference type="Rhea" id="RHEA:41512"/>
        <dbReference type="ChEBI" id="CHEBI:15377"/>
        <dbReference type="ChEBI" id="CHEBI:15379"/>
        <dbReference type="ChEBI" id="CHEBI:46911"/>
        <dbReference type="ChEBI" id="CHEBI:57540"/>
        <dbReference type="ChEBI" id="CHEBI:57945"/>
        <dbReference type="ChEBI" id="CHEBI:78275"/>
        <dbReference type="EC" id="1.14.13.196"/>
    </reaction>
</comment>
<dbReference type="PANTHER" id="PTHR42802:SF1">
    <property type="entry name" value="L-ORNITHINE N(5)-MONOOXYGENASE"/>
    <property type="match status" value="1"/>
</dbReference>
<reference evidence="12" key="1">
    <citation type="journal article" date="2013" name="G3 (Bethesda)">
        <title>Comparative genomics of a plant-pathogenic fungus, Pyrenophora tritici-repentis, reveals transduplication and the impact of repeat elements on pathogenicity and population divergence.</title>
        <authorList>
            <person name="Manning V.A."/>
            <person name="Pandelova I."/>
            <person name="Dhillon B."/>
            <person name="Wilhelm L.J."/>
            <person name="Goodwin S.B."/>
            <person name="Berlin A.M."/>
            <person name="Figueroa M."/>
            <person name="Freitag M."/>
            <person name="Hane J.K."/>
            <person name="Henrissat B."/>
            <person name="Holman W.H."/>
            <person name="Kodira C.D."/>
            <person name="Martin J."/>
            <person name="Oliver R.P."/>
            <person name="Robbertse B."/>
            <person name="Schackwitz W."/>
            <person name="Schwartz D.C."/>
            <person name="Spatafora J.W."/>
            <person name="Turgeon B.G."/>
            <person name="Yandava C."/>
            <person name="Young S."/>
            <person name="Zhou S."/>
            <person name="Zeng Q."/>
            <person name="Grigoriev I.V."/>
            <person name="Ma L.-J."/>
            <person name="Ciuffetti L.M."/>
        </authorList>
    </citation>
    <scope>NUCLEOTIDE SEQUENCE [LARGE SCALE GENOMIC DNA]</scope>
    <source>
        <strain evidence="12">Pt-1C-BFP</strain>
    </source>
</reference>
<name>B2WP48_PYRTR</name>
<dbReference type="PRINTS" id="PR00411">
    <property type="entry name" value="PNDRDTASEI"/>
</dbReference>
<comment type="similarity">
    <text evidence="3">Belongs to the lysine N(6)-hydroxylase/L-ornithine N(5)-oxygenase family.</text>
</comment>
<keyword evidence="7" id="KW-0521">NADP</keyword>
<comment type="pathway">
    <text evidence="2">Siderophore biosynthesis.</text>
</comment>
<sequence>MLRLFNLIAIEQGAYQWFKFNVATLNRLSINSTQSKISTSFSRTVNMDQAKYRNLEVYDLVCVGFGPASLSIAIALDDRHKERKSSDAHAVPPKVLFLEKKLAFGWHTGMLLEDSRMQISFIKDLVTLRNPKSPFTFMNYLHTHSRLADFANLNTFSPFRSEFGDYLRWCAAHFIDDAAYGQEVLQVIPEDAEGDNPVRHFIVKSRNVVTGLITYRKTRRVVIATGARPHLPDHYPKHHPRVVHSSEFLHRVPGILEGIQRPRIAVVGSGQSAAEIFDYLRGNCPVSTVNLLIRGQHLRPSDDSPFVNEIFNASKVDEVYHRSLGVRSRTILDDKNTNYGVVRVKLLERIYESLYRERLGGNPAKKPMHQILNFRSVVAVNKATPDSESLCLTIQILPGSCESKQDLTTMEVDLLIAATGYKHGYPDDILDGCASLISDEKGGWRVDRDYRLMFDEGKVSRGAGIWLQGCNEATHGNSKKADLLAVVA</sequence>
<dbReference type="Gene3D" id="3.50.50.60">
    <property type="entry name" value="FAD/NAD(P)-binding domain"/>
    <property type="match status" value="1"/>
</dbReference>
<gene>
    <name evidence="11" type="ORF">PTRG_11758</name>
</gene>
<dbReference type="AlphaFoldDB" id="B2WP48"/>
<dbReference type="Proteomes" id="UP000001471">
    <property type="component" value="Unassembled WGS sequence"/>
</dbReference>
<evidence type="ECO:0000313" key="11">
    <source>
        <dbReference type="EMBL" id="EDU44808.1"/>
    </source>
</evidence>
<comment type="catalytic activity">
    <reaction evidence="9">
        <text>L-ornithine + NADPH + O2 = N(5)-hydroxy-L-ornithine + NADP(+) + H2O</text>
        <dbReference type="Rhea" id="RHEA:41508"/>
        <dbReference type="ChEBI" id="CHEBI:15377"/>
        <dbReference type="ChEBI" id="CHEBI:15379"/>
        <dbReference type="ChEBI" id="CHEBI:46911"/>
        <dbReference type="ChEBI" id="CHEBI:57783"/>
        <dbReference type="ChEBI" id="CHEBI:58349"/>
        <dbReference type="ChEBI" id="CHEBI:78275"/>
        <dbReference type="EC" id="1.14.13.196"/>
    </reaction>
</comment>
<evidence type="ECO:0000256" key="4">
    <source>
        <dbReference type="ARBA" id="ARBA00012881"/>
    </source>
</evidence>
<keyword evidence="8" id="KW-0560">Oxidoreductase</keyword>